<keyword evidence="5" id="KW-0812">Transmembrane</keyword>
<comment type="subcellular location">
    <subcellularLocation>
        <location evidence="2">Membrane</location>
        <topology evidence="2">Single-pass membrane protein</topology>
    </subcellularLocation>
</comment>
<feature type="binding site" description="axial binding residue" evidence="12">
    <location>
        <position position="343"/>
    </location>
    <ligand>
        <name>heme</name>
        <dbReference type="ChEBI" id="CHEBI:30413"/>
    </ligand>
    <ligandPart>
        <name>Fe</name>
        <dbReference type="ChEBI" id="CHEBI:18248"/>
    </ligandPart>
</feature>
<dbReference type="InterPro" id="IPR001128">
    <property type="entry name" value="Cyt_P450"/>
</dbReference>
<protein>
    <submittedName>
        <fullName evidence="14">Cytochrome P450 family protein</fullName>
    </submittedName>
</protein>
<dbReference type="InterPro" id="IPR002401">
    <property type="entry name" value="Cyt_P450_E_grp-I"/>
</dbReference>
<proteinExistence type="inferred from homology"/>
<dbReference type="SUPFAM" id="SSF48264">
    <property type="entry name" value="Cytochrome P450"/>
    <property type="match status" value="1"/>
</dbReference>
<dbReference type="PANTHER" id="PTHR24303:SF31">
    <property type="entry name" value="CYTOCHROME P450 307A1-RELATED"/>
    <property type="match status" value="1"/>
</dbReference>
<comment type="similarity">
    <text evidence="3 13">Belongs to the cytochrome P450 family.</text>
</comment>
<accession>D3B5Y3</accession>
<dbReference type="Gene3D" id="1.10.630.10">
    <property type="entry name" value="Cytochrome P450"/>
    <property type="match status" value="1"/>
</dbReference>
<evidence type="ECO:0000256" key="8">
    <source>
        <dbReference type="ARBA" id="ARBA00023002"/>
    </source>
</evidence>
<dbReference type="PROSITE" id="PS00086">
    <property type="entry name" value="CYTOCHROME_P450"/>
    <property type="match status" value="1"/>
</dbReference>
<comment type="cofactor">
    <cofactor evidence="1 12">
        <name>heme</name>
        <dbReference type="ChEBI" id="CHEBI:30413"/>
    </cofactor>
</comment>
<dbReference type="Proteomes" id="UP000001396">
    <property type="component" value="Unassembled WGS sequence"/>
</dbReference>
<evidence type="ECO:0000256" key="4">
    <source>
        <dbReference type="ARBA" id="ARBA00022617"/>
    </source>
</evidence>
<keyword evidence="7" id="KW-1133">Transmembrane helix</keyword>
<dbReference type="RefSeq" id="XP_020435398.1">
    <property type="nucleotide sequence ID" value="XM_020574984.1"/>
</dbReference>
<dbReference type="GO" id="GO:0016020">
    <property type="term" value="C:membrane"/>
    <property type="evidence" value="ECO:0007669"/>
    <property type="project" value="UniProtKB-SubCell"/>
</dbReference>
<dbReference type="GO" id="GO:0004497">
    <property type="term" value="F:monooxygenase activity"/>
    <property type="evidence" value="ECO:0007669"/>
    <property type="project" value="UniProtKB-KW"/>
</dbReference>
<sequence>MKEIWLKDFKKFSDRPEFPTLAKFSFGYNDLVMAKYNSWKGRREFISNAFTKTKLKVANPIIEQNVQYLVDTMKKYSKTEEPFVPKFFCKKFSLNIMMMYAYSTNIPFEEGVDEGVVKRIAQPVDDVIRLLAAGNLVDYIKWLEPLFHLKNKFVKHGIDVVYEIMAEIYEEHIKNIDKENPKDMLDHLILAMPNEKEAVILVSLDLFLAGIDTSATAIEWLILTLCNHQEIQEKIHAELKEAAKGTGKIDLTQRGETPYLQAAIKEILRYRTIVPLGIPRVALEDAIVEGYYIPKGTVLINNMYELHHNEATYEKPHEFIPERFLNDDISNDWMPFSLGPRNCVGLNLALDEIYMASANILLNFKLQPYNCDYIDLDDMFGVTLRPKEEYPISLQFRSI</sequence>
<dbReference type="PRINTS" id="PR00385">
    <property type="entry name" value="P450"/>
</dbReference>
<evidence type="ECO:0000256" key="6">
    <source>
        <dbReference type="ARBA" id="ARBA00022723"/>
    </source>
</evidence>
<dbReference type="GeneID" id="31359558"/>
<dbReference type="GO" id="GO:0016705">
    <property type="term" value="F:oxidoreductase activity, acting on paired donors, with incorporation or reduction of molecular oxygen"/>
    <property type="evidence" value="ECO:0007669"/>
    <property type="project" value="InterPro"/>
</dbReference>
<keyword evidence="4 12" id="KW-0349">Heme</keyword>
<evidence type="ECO:0000313" key="15">
    <source>
        <dbReference type="Proteomes" id="UP000001396"/>
    </source>
</evidence>
<reference evidence="14 15" key="1">
    <citation type="journal article" date="2011" name="Genome Res.">
        <title>Phylogeny-wide analysis of social amoeba genomes highlights ancient origins for complex intercellular communication.</title>
        <authorList>
            <person name="Heidel A.J."/>
            <person name="Lawal H.M."/>
            <person name="Felder M."/>
            <person name="Schilde C."/>
            <person name="Helps N.R."/>
            <person name="Tunggal B."/>
            <person name="Rivero F."/>
            <person name="John U."/>
            <person name="Schleicher M."/>
            <person name="Eichinger L."/>
            <person name="Platzer M."/>
            <person name="Noegel A.A."/>
            <person name="Schaap P."/>
            <person name="Gloeckner G."/>
        </authorList>
    </citation>
    <scope>NUCLEOTIDE SEQUENCE [LARGE SCALE GENOMIC DNA]</scope>
    <source>
        <strain evidence="15">ATCC 26659 / Pp 5 / PN500</strain>
    </source>
</reference>
<dbReference type="GO" id="GO:0020037">
    <property type="term" value="F:heme binding"/>
    <property type="evidence" value="ECO:0007669"/>
    <property type="project" value="InterPro"/>
</dbReference>
<keyword evidence="8 13" id="KW-0560">Oxidoreductase</keyword>
<dbReference type="Pfam" id="PF00067">
    <property type="entry name" value="p450"/>
    <property type="match status" value="1"/>
</dbReference>
<evidence type="ECO:0000256" key="3">
    <source>
        <dbReference type="ARBA" id="ARBA00010617"/>
    </source>
</evidence>
<evidence type="ECO:0000256" key="12">
    <source>
        <dbReference type="PIRSR" id="PIRSR602401-1"/>
    </source>
</evidence>
<dbReference type="InParanoid" id="D3B5Y3"/>
<organism evidence="14 15">
    <name type="scientific">Heterostelium pallidum (strain ATCC 26659 / Pp 5 / PN500)</name>
    <name type="common">Cellular slime mold</name>
    <name type="synonym">Polysphondylium pallidum</name>
    <dbReference type="NCBI Taxonomy" id="670386"/>
    <lineage>
        <taxon>Eukaryota</taxon>
        <taxon>Amoebozoa</taxon>
        <taxon>Evosea</taxon>
        <taxon>Eumycetozoa</taxon>
        <taxon>Dictyostelia</taxon>
        <taxon>Acytosteliales</taxon>
        <taxon>Acytosteliaceae</taxon>
        <taxon>Heterostelium</taxon>
    </lineage>
</organism>
<dbReference type="EMBL" id="ADBJ01000017">
    <property type="protein sequence ID" value="EFA83281.1"/>
    <property type="molecule type" value="Genomic_DNA"/>
</dbReference>
<dbReference type="InterPro" id="IPR036396">
    <property type="entry name" value="Cyt_P450_sf"/>
</dbReference>
<evidence type="ECO:0000256" key="13">
    <source>
        <dbReference type="RuleBase" id="RU000461"/>
    </source>
</evidence>
<gene>
    <name evidence="14" type="ORF">PPL_04071</name>
</gene>
<dbReference type="PANTHER" id="PTHR24303">
    <property type="entry name" value="HEME-BINDING MONOOXYGENASE FAMILY"/>
    <property type="match status" value="1"/>
</dbReference>
<dbReference type="OMA" id="YYKAAWQ"/>
<keyword evidence="10 13" id="KW-0503">Monooxygenase</keyword>
<dbReference type="PRINTS" id="PR00463">
    <property type="entry name" value="EP450I"/>
</dbReference>
<evidence type="ECO:0000256" key="7">
    <source>
        <dbReference type="ARBA" id="ARBA00022989"/>
    </source>
</evidence>
<evidence type="ECO:0000256" key="11">
    <source>
        <dbReference type="ARBA" id="ARBA00023136"/>
    </source>
</evidence>
<keyword evidence="6 12" id="KW-0479">Metal-binding</keyword>
<evidence type="ECO:0000256" key="5">
    <source>
        <dbReference type="ARBA" id="ARBA00022692"/>
    </source>
</evidence>
<keyword evidence="9 12" id="KW-0408">Iron</keyword>
<comment type="caution">
    <text evidence="14">The sequence shown here is derived from an EMBL/GenBank/DDBJ whole genome shotgun (WGS) entry which is preliminary data.</text>
</comment>
<dbReference type="AlphaFoldDB" id="D3B5Y3"/>
<dbReference type="GO" id="GO:0005506">
    <property type="term" value="F:iron ion binding"/>
    <property type="evidence" value="ECO:0007669"/>
    <property type="project" value="InterPro"/>
</dbReference>
<evidence type="ECO:0000256" key="2">
    <source>
        <dbReference type="ARBA" id="ARBA00004167"/>
    </source>
</evidence>
<evidence type="ECO:0000256" key="10">
    <source>
        <dbReference type="ARBA" id="ARBA00023033"/>
    </source>
</evidence>
<dbReference type="InterPro" id="IPR017972">
    <property type="entry name" value="Cyt_P450_CS"/>
</dbReference>
<evidence type="ECO:0000313" key="14">
    <source>
        <dbReference type="EMBL" id="EFA83281.1"/>
    </source>
</evidence>
<dbReference type="CDD" id="cd20617">
    <property type="entry name" value="CYP1_2-like"/>
    <property type="match status" value="1"/>
</dbReference>
<keyword evidence="15" id="KW-1185">Reference proteome</keyword>
<name>D3B5Y3_HETP5</name>
<evidence type="ECO:0000256" key="9">
    <source>
        <dbReference type="ARBA" id="ARBA00023004"/>
    </source>
</evidence>
<evidence type="ECO:0000256" key="1">
    <source>
        <dbReference type="ARBA" id="ARBA00001971"/>
    </source>
</evidence>
<dbReference type="STRING" id="670386.D3B5Y3"/>
<keyword evidence="11" id="KW-0472">Membrane</keyword>